<accession>A0A167LJ68</accession>
<keyword evidence="3" id="KW-0645">Protease</keyword>
<dbReference type="GO" id="GO:0006508">
    <property type="term" value="P:proteolysis"/>
    <property type="evidence" value="ECO:0007669"/>
    <property type="project" value="UniProtKB-KW"/>
</dbReference>
<keyword evidence="5" id="KW-0378">Hydrolase</keyword>
<feature type="region of interest" description="Disordered" evidence="8">
    <location>
        <begin position="254"/>
        <end position="537"/>
    </location>
</feature>
<feature type="chain" id="PRO_5007889909" evidence="9">
    <location>
        <begin position="17"/>
        <end position="537"/>
    </location>
</feature>
<feature type="compositionally biased region" description="Gly residues" evidence="8">
    <location>
        <begin position="512"/>
        <end position="537"/>
    </location>
</feature>
<keyword evidence="4" id="KW-0479">Metal-binding</keyword>
<comment type="caution">
    <text evidence="11">The sequence shown here is derived from an EMBL/GenBank/DDBJ whole genome shotgun (WGS) entry which is preliminary data.</text>
</comment>
<dbReference type="PANTHER" id="PTHR37016">
    <property type="match status" value="1"/>
</dbReference>
<keyword evidence="6" id="KW-0862">Zinc</keyword>
<dbReference type="Proteomes" id="UP000076744">
    <property type="component" value="Unassembled WGS sequence"/>
</dbReference>
<dbReference type="InterPro" id="IPR050414">
    <property type="entry name" value="Fungal_M35_metalloproteases"/>
</dbReference>
<organism evidence="11 12">
    <name type="scientific">Cordyceps fumosorosea (strain ARSEF 2679)</name>
    <name type="common">Isaria fumosorosea</name>
    <dbReference type="NCBI Taxonomy" id="1081104"/>
    <lineage>
        <taxon>Eukaryota</taxon>
        <taxon>Fungi</taxon>
        <taxon>Dikarya</taxon>
        <taxon>Ascomycota</taxon>
        <taxon>Pezizomycotina</taxon>
        <taxon>Sordariomycetes</taxon>
        <taxon>Hypocreomycetidae</taxon>
        <taxon>Hypocreales</taxon>
        <taxon>Cordycipitaceae</taxon>
        <taxon>Cordyceps</taxon>
    </lineage>
</organism>
<evidence type="ECO:0000256" key="2">
    <source>
        <dbReference type="ARBA" id="ARBA00010279"/>
    </source>
</evidence>
<gene>
    <name evidence="11" type="ORF">ISF_08985</name>
</gene>
<feature type="domain" description="Lysine-specific metallo-endopeptidase" evidence="10">
    <location>
        <begin position="91"/>
        <end position="247"/>
    </location>
</feature>
<feature type="compositionally biased region" description="Gly residues" evidence="8">
    <location>
        <begin position="435"/>
        <end position="460"/>
    </location>
</feature>
<dbReference type="RefSeq" id="XP_018700216.1">
    <property type="nucleotide sequence ID" value="XM_018852588.1"/>
</dbReference>
<dbReference type="Gene3D" id="3.40.390.10">
    <property type="entry name" value="Collagenase (Catalytic Domain)"/>
    <property type="match status" value="1"/>
</dbReference>
<protein>
    <submittedName>
        <fullName evidence="11">Metallopeptidase, catalytic domain protein</fullName>
    </submittedName>
</protein>
<feature type="compositionally biased region" description="Polar residues" evidence="8">
    <location>
        <begin position="259"/>
        <end position="271"/>
    </location>
</feature>
<comment type="similarity">
    <text evidence="2">Belongs to the peptidase M35 family.</text>
</comment>
<dbReference type="InterPro" id="IPR024079">
    <property type="entry name" value="MetalloPept_cat_dom_sf"/>
</dbReference>
<dbReference type="CDD" id="cd11008">
    <property type="entry name" value="M35_deuterolysin_like"/>
    <property type="match status" value="1"/>
</dbReference>
<feature type="compositionally biased region" description="Acidic residues" evidence="8">
    <location>
        <begin position="351"/>
        <end position="361"/>
    </location>
</feature>
<evidence type="ECO:0000313" key="11">
    <source>
        <dbReference type="EMBL" id="OAA53144.1"/>
    </source>
</evidence>
<evidence type="ECO:0000256" key="7">
    <source>
        <dbReference type="ARBA" id="ARBA00023049"/>
    </source>
</evidence>
<dbReference type="GO" id="GO:0046872">
    <property type="term" value="F:metal ion binding"/>
    <property type="evidence" value="ECO:0007669"/>
    <property type="project" value="UniProtKB-KW"/>
</dbReference>
<evidence type="ECO:0000256" key="9">
    <source>
        <dbReference type="SAM" id="SignalP"/>
    </source>
</evidence>
<dbReference type="PANTHER" id="PTHR37016:SF3">
    <property type="entry name" value="NEUTRAL PROTEASE 2-RELATED"/>
    <property type="match status" value="1"/>
</dbReference>
<dbReference type="SUPFAM" id="SSF55486">
    <property type="entry name" value="Metalloproteases ('zincins'), catalytic domain"/>
    <property type="match status" value="1"/>
</dbReference>
<feature type="compositionally biased region" description="Gly residues" evidence="8">
    <location>
        <begin position="475"/>
        <end position="504"/>
    </location>
</feature>
<feature type="signal peptide" evidence="9">
    <location>
        <begin position="1"/>
        <end position="16"/>
    </location>
</feature>
<evidence type="ECO:0000313" key="12">
    <source>
        <dbReference type="Proteomes" id="UP000076744"/>
    </source>
</evidence>
<evidence type="ECO:0000259" key="10">
    <source>
        <dbReference type="Pfam" id="PF14521"/>
    </source>
</evidence>
<proteinExistence type="inferred from homology"/>
<reference evidence="11 12" key="1">
    <citation type="journal article" date="2016" name="Genome Biol. Evol.">
        <title>Divergent and convergent evolution of fungal pathogenicity.</title>
        <authorList>
            <person name="Shang Y."/>
            <person name="Xiao G."/>
            <person name="Zheng P."/>
            <person name="Cen K."/>
            <person name="Zhan S."/>
            <person name="Wang C."/>
        </authorList>
    </citation>
    <scope>NUCLEOTIDE SEQUENCE [LARGE SCALE GENOMIC DNA]</scope>
    <source>
        <strain evidence="11 12">ARSEF 2679</strain>
    </source>
</reference>
<keyword evidence="9" id="KW-0732">Signal</keyword>
<evidence type="ECO:0000256" key="1">
    <source>
        <dbReference type="ARBA" id="ARBA00001947"/>
    </source>
</evidence>
<evidence type="ECO:0000256" key="6">
    <source>
        <dbReference type="ARBA" id="ARBA00022833"/>
    </source>
</evidence>
<dbReference type="AlphaFoldDB" id="A0A167LJ68"/>
<name>A0A167LJ68_CORFA</name>
<dbReference type="GeneID" id="30025277"/>
<keyword evidence="12" id="KW-1185">Reference proteome</keyword>
<evidence type="ECO:0000256" key="4">
    <source>
        <dbReference type="ARBA" id="ARBA00022723"/>
    </source>
</evidence>
<feature type="compositionally biased region" description="Gly residues" evidence="8">
    <location>
        <begin position="404"/>
        <end position="426"/>
    </location>
</feature>
<sequence>MKLIGIIALQPAAVMAAAVGGGWPSLEDRAEPSIFQSLAKLGPLNSTGCVVNEDGASNFARAETEGSCTSQQQQVDQGLALCVKRARAAKKAVKDGSPLFEQYFKTNDSGTLDEVAEAFGNIAIGCDKNGNKPIRVVCSPAKRCTLPQTGNAELAAIATTQGTGESSIELCRGAFTMGGGGRGRQRRQAQGGRRCADNLIDIGDLFVHEMSHSTGRTGDVVYGKQGALGLTTNKALNNADSFALFAQDVSGACAAEPGSGTQPPDNGNDGNQRPPDNGDGGNQRPPDNGIDLNQPPPNHGSDPNQPPLDDGNEGPISGGNDTPPKDSPGFDNGGDKEPGDGSQPPNIGDGVNEEPPNDEIGENPNDQIGGNPNDQIGGDLNDEVPADLINEIIGNIDDQNFGGDQTGGDQFGGDQSGGDQFGGDQFGGDQFAGDQFGGDQFGGDQSGGDQFGGDQFGGEQLGSDQFSGEQFRGDQFGGDQFGGDQFGGDQSGGDQSGGDFGGGANNQFGGNELFGGDGFSGGGESFGGDRVFGGNGI</sequence>
<dbReference type="Pfam" id="PF14521">
    <property type="entry name" value="Aspzincin_M35"/>
    <property type="match status" value="1"/>
</dbReference>
<dbReference type="InterPro" id="IPR029463">
    <property type="entry name" value="Lys_MEP"/>
</dbReference>
<dbReference type="GO" id="GO:0004222">
    <property type="term" value="F:metalloendopeptidase activity"/>
    <property type="evidence" value="ECO:0007669"/>
    <property type="project" value="InterPro"/>
</dbReference>
<comment type="cofactor">
    <cofactor evidence="1">
        <name>Zn(2+)</name>
        <dbReference type="ChEBI" id="CHEBI:29105"/>
    </cofactor>
</comment>
<feature type="compositionally biased region" description="Polar residues" evidence="8">
    <location>
        <begin position="364"/>
        <end position="374"/>
    </location>
</feature>
<dbReference type="OrthoDB" id="412874at2759"/>
<dbReference type="EMBL" id="AZHB01000039">
    <property type="protein sequence ID" value="OAA53144.1"/>
    <property type="molecule type" value="Genomic_DNA"/>
</dbReference>
<evidence type="ECO:0000256" key="3">
    <source>
        <dbReference type="ARBA" id="ARBA00022670"/>
    </source>
</evidence>
<evidence type="ECO:0000256" key="5">
    <source>
        <dbReference type="ARBA" id="ARBA00022801"/>
    </source>
</evidence>
<evidence type="ECO:0000256" key="8">
    <source>
        <dbReference type="SAM" id="MobiDB-lite"/>
    </source>
</evidence>
<keyword evidence="7" id="KW-0482">Metalloprotease</keyword>